<feature type="compositionally biased region" description="Basic and acidic residues" evidence="1">
    <location>
        <begin position="521"/>
        <end position="547"/>
    </location>
</feature>
<dbReference type="SUPFAM" id="SSF53474">
    <property type="entry name" value="alpha/beta-Hydrolases"/>
    <property type="match status" value="1"/>
</dbReference>
<dbReference type="PRINTS" id="PR00111">
    <property type="entry name" value="ABHYDROLASE"/>
</dbReference>
<feature type="domain" description="Serine aminopeptidase S33" evidence="2">
    <location>
        <begin position="29"/>
        <end position="273"/>
    </location>
</feature>
<feature type="region of interest" description="Disordered" evidence="1">
    <location>
        <begin position="298"/>
        <end position="626"/>
    </location>
</feature>
<protein>
    <recommendedName>
        <fullName evidence="2">Serine aminopeptidase S33 domain-containing protein</fullName>
    </recommendedName>
</protein>
<accession>A0A642UEY8</accession>
<dbReference type="Gene3D" id="3.40.50.1820">
    <property type="entry name" value="alpha/beta hydrolase"/>
    <property type="match status" value="1"/>
</dbReference>
<feature type="compositionally biased region" description="Basic and acidic residues" evidence="1">
    <location>
        <begin position="298"/>
        <end position="358"/>
    </location>
</feature>
<comment type="caution">
    <text evidence="3">The sequence shown here is derived from an EMBL/GenBank/DDBJ whole genome shotgun (WGS) entry which is preliminary data.</text>
</comment>
<evidence type="ECO:0000313" key="3">
    <source>
        <dbReference type="EMBL" id="KAA8897779.1"/>
    </source>
</evidence>
<dbReference type="Proteomes" id="UP000761534">
    <property type="component" value="Unassembled WGS sequence"/>
</dbReference>
<keyword evidence="4" id="KW-1185">Reference proteome</keyword>
<feature type="compositionally biased region" description="Basic and acidic residues" evidence="1">
    <location>
        <begin position="478"/>
        <end position="513"/>
    </location>
</feature>
<dbReference type="AlphaFoldDB" id="A0A642UEY8"/>
<feature type="compositionally biased region" description="Basic and acidic residues" evidence="1">
    <location>
        <begin position="386"/>
        <end position="414"/>
    </location>
</feature>
<feature type="compositionally biased region" description="Basic residues" evidence="1">
    <location>
        <begin position="613"/>
        <end position="626"/>
    </location>
</feature>
<dbReference type="InterPro" id="IPR051044">
    <property type="entry name" value="MAG_DAG_Lipase"/>
</dbReference>
<dbReference type="PANTHER" id="PTHR11614">
    <property type="entry name" value="PHOSPHOLIPASE-RELATED"/>
    <property type="match status" value="1"/>
</dbReference>
<organism evidence="3 4">
    <name type="scientific">Trichomonascus ciferrii</name>
    <dbReference type="NCBI Taxonomy" id="44093"/>
    <lineage>
        <taxon>Eukaryota</taxon>
        <taxon>Fungi</taxon>
        <taxon>Dikarya</taxon>
        <taxon>Ascomycota</taxon>
        <taxon>Saccharomycotina</taxon>
        <taxon>Dipodascomycetes</taxon>
        <taxon>Dipodascales</taxon>
        <taxon>Trichomonascaceae</taxon>
        <taxon>Trichomonascus</taxon>
        <taxon>Trichomonascus ciferrii complex</taxon>
    </lineage>
</organism>
<evidence type="ECO:0000313" key="4">
    <source>
        <dbReference type="Proteomes" id="UP000761534"/>
    </source>
</evidence>
<evidence type="ECO:0000259" key="2">
    <source>
        <dbReference type="Pfam" id="PF12146"/>
    </source>
</evidence>
<evidence type="ECO:0000256" key="1">
    <source>
        <dbReference type="SAM" id="MobiDB-lite"/>
    </source>
</evidence>
<gene>
    <name evidence="3" type="ORF">TRICI_006656</name>
</gene>
<dbReference type="VEuPathDB" id="FungiDB:TRICI_006656"/>
<dbReference type="InterPro" id="IPR022742">
    <property type="entry name" value="Hydrolase_4"/>
</dbReference>
<dbReference type="Pfam" id="PF12146">
    <property type="entry name" value="Hydrolase_4"/>
    <property type="match status" value="1"/>
</dbReference>
<dbReference type="EMBL" id="SWFS01000556">
    <property type="protein sequence ID" value="KAA8897779.1"/>
    <property type="molecule type" value="Genomic_DNA"/>
</dbReference>
<dbReference type="OrthoDB" id="10249433at2759"/>
<dbReference type="InterPro" id="IPR000073">
    <property type="entry name" value="AB_hydrolase_1"/>
</dbReference>
<reference evidence="3" key="1">
    <citation type="journal article" date="2019" name="G3 (Bethesda)">
        <title>Genome Assemblies of Two Rare Opportunistic Yeast Pathogens: Diutina rugosa (syn. Candida rugosa) and Trichomonascus ciferrii (syn. Candida ciferrii).</title>
        <authorList>
            <person name="Mixao V."/>
            <person name="Saus E."/>
            <person name="Hansen A.P."/>
            <person name="Lass-Florl C."/>
            <person name="Gabaldon T."/>
        </authorList>
    </citation>
    <scope>NUCLEOTIDE SEQUENCE</scope>
    <source>
        <strain evidence="3">CBS 4856</strain>
    </source>
</reference>
<feature type="compositionally biased region" description="Low complexity" evidence="1">
    <location>
        <begin position="359"/>
        <end position="382"/>
    </location>
</feature>
<proteinExistence type="predicted"/>
<name>A0A642UEY8_9ASCO</name>
<sequence>MEAKTKKFQTEDGLNIHVKTWPAASDKPLKAKILINHGFGENTDDYDDYLPDIAKEGYEICVFDQRGFGQTAQGKKDYGISNEYYVFEDLNALVKSLIEDSVVPVFLYGHSMGGAITLNYMIKGKYRDEISGYITSAPMIEVHSATSGKGLNKLLNPFLGLAAKLMPKYKRVAQIDAKNLTHDEEKVRAKAPQMARRNLTSTELMNDAISRGKRLTSSVFVGKAVDKPLLVLHGNADKVCAITGTRKFYSLLKIKDKTMLEYDGMFHELHEEDKERRDKVRGDVVKWLDDHVEKAQKELDERREAEAKKKEEEERKRREEEERKKQEEEEAKKKKQEEEEEAAKKKAAEEDDSKKEGGETAAVAGGAAAATAATAAGAAAVGSSSDEPKAKSESEPVKVPEEAPVKAEEAEVKAVSEPVSEETPQPVKEAQETTTSSAPEPLPKPELGEPIKVPDASVPEQAETVKEVAESTSTEPVKQVDAEPKIDAPKPESEPIKVPEEAPVKAEEAEIKAVSEPVTEETPKPVEESVVEKAEDATTSKTEDPPKSESGVTEVSNKADEPTGEATVKSVTEEAEEQAEPLKEATEEAEESTAGVIPKPSSDSVKKAANGNNKKKNNKKKNKKKK</sequence>
<dbReference type="InterPro" id="IPR029058">
    <property type="entry name" value="AB_hydrolase_fold"/>
</dbReference>